<proteinExistence type="predicted"/>
<sequence length="133" mass="14880">MPLNNLNGTLKAIYSSNGISRLVLQSQDKELSLLLLEELSQDLLGKKLEINFKETNVILAFKLEGAKNTFCSKILEIQSDALFARISLEFSSAKYGIIQALTDLEFVSKNCLKIGSEVYWHIPENEIMLLGIS</sequence>
<gene>
    <name evidence="1" type="ORF">NCR95_06845</name>
</gene>
<dbReference type="RefSeq" id="WP_250604715.1">
    <property type="nucleotide sequence ID" value="NZ_JAMOKX010000006.1"/>
</dbReference>
<protein>
    <submittedName>
        <fullName evidence="1">Molybdate ABC transporter</fullName>
    </submittedName>
</protein>
<dbReference type="SUPFAM" id="SSF50331">
    <property type="entry name" value="MOP-like"/>
    <property type="match status" value="1"/>
</dbReference>
<dbReference type="InterPro" id="IPR008995">
    <property type="entry name" value="Mo/tungstate-bd_C_term_dom"/>
</dbReference>
<dbReference type="Proteomes" id="UP001057522">
    <property type="component" value="Unassembled WGS sequence"/>
</dbReference>
<organism evidence="1 2">
    <name type="scientific">Helicobacter colisuis</name>
    <dbReference type="NCBI Taxonomy" id="2949739"/>
    <lineage>
        <taxon>Bacteria</taxon>
        <taxon>Pseudomonadati</taxon>
        <taxon>Campylobacterota</taxon>
        <taxon>Epsilonproteobacteria</taxon>
        <taxon>Campylobacterales</taxon>
        <taxon>Helicobacteraceae</taxon>
        <taxon>Helicobacter</taxon>
    </lineage>
</organism>
<accession>A0ABT0TVC5</accession>
<name>A0ABT0TVC5_9HELI</name>
<dbReference type="EMBL" id="JAMOKX010000006">
    <property type="protein sequence ID" value="MCL9819877.1"/>
    <property type="molecule type" value="Genomic_DNA"/>
</dbReference>
<keyword evidence="2" id="KW-1185">Reference proteome</keyword>
<evidence type="ECO:0000313" key="2">
    <source>
        <dbReference type="Proteomes" id="UP001057522"/>
    </source>
</evidence>
<comment type="caution">
    <text evidence="1">The sequence shown here is derived from an EMBL/GenBank/DDBJ whole genome shotgun (WGS) entry which is preliminary data.</text>
</comment>
<evidence type="ECO:0000313" key="1">
    <source>
        <dbReference type="EMBL" id="MCL9819877.1"/>
    </source>
</evidence>
<reference evidence="1" key="1">
    <citation type="submission" date="2022-06" db="EMBL/GenBank/DDBJ databases">
        <title>Helicobacter colisuis sp. nov.</title>
        <authorList>
            <person name="Papic B."/>
            <person name="Gruntar I."/>
        </authorList>
    </citation>
    <scope>NUCLEOTIDE SEQUENCE</scope>
    <source>
        <strain evidence="1">11154-15</strain>
    </source>
</reference>